<dbReference type="RefSeq" id="WP_233730752.1">
    <property type="nucleotide sequence ID" value="NZ_JAJVCN010000003.1"/>
</dbReference>
<keyword evidence="1" id="KW-0732">Signal</keyword>
<name>A0ABS8ZQW9_9PSEU</name>
<feature type="signal peptide" evidence="1">
    <location>
        <begin position="1"/>
        <end position="26"/>
    </location>
</feature>
<dbReference type="EMBL" id="JAJVCN010000003">
    <property type="protein sequence ID" value="MCE7009325.1"/>
    <property type="molecule type" value="Genomic_DNA"/>
</dbReference>
<comment type="caution">
    <text evidence="2">The sequence shown here is derived from an EMBL/GenBank/DDBJ whole genome shotgun (WGS) entry which is preliminary data.</text>
</comment>
<evidence type="ECO:0000313" key="2">
    <source>
        <dbReference type="EMBL" id="MCE7009325.1"/>
    </source>
</evidence>
<sequence>MWLKRLGAAFVIALAVPLSMAGSATADAPIPAQCKNIGNGNLCIELDSPYSPGWYQKIHGGTVCGTLYMIGGGSFQNIGDFCWSAGQTHTGHGYTGSAGGCWHTRLRVDRPGGGYDEYDSPLACR</sequence>
<accession>A0ABS8ZQW9</accession>
<feature type="chain" id="PRO_5047017341" description="Peptidase inhibitor family I36" evidence="1">
    <location>
        <begin position="27"/>
        <end position="125"/>
    </location>
</feature>
<organism evidence="2 3">
    <name type="scientific">Kibdelosporangium philippinense</name>
    <dbReference type="NCBI Taxonomy" id="211113"/>
    <lineage>
        <taxon>Bacteria</taxon>
        <taxon>Bacillati</taxon>
        <taxon>Actinomycetota</taxon>
        <taxon>Actinomycetes</taxon>
        <taxon>Pseudonocardiales</taxon>
        <taxon>Pseudonocardiaceae</taxon>
        <taxon>Kibdelosporangium</taxon>
    </lineage>
</organism>
<proteinExistence type="predicted"/>
<evidence type="ECO:0000256" key="1">
    <source>
        <dbReference type="SAM" id="SignalP"/>
    </source>
</evidence>
<keyword evidence="3" id="KW-1185">Reference proteome</keyword>
<reference evidence="2 3" key="1">
    <citation type="submission" date="2021-12" db="EMBL/GenBank/DDBJ databases">
        <title>Genome sequence of Kibdelosporangium philippinense ATCC 49844.</title>
        <authorList>
            <person name="Fedorov E.A."/>
            <person name="Omeragic M."/>
            <person name="Shalygina K.F."/>
            <person name="Maclea K.S."/>
        </authorList>
    </citation>
    <scope>NUCLEOTIDE SEQUENCE [LARGE SCALE GENOMIC DNA]</scope>
    <source>
        <strain evidence="2 3">ATCC 49844</strain>
    </source>
</reference>
<dbReference type="Proteomes" id="UP001521150">
    <property type="component" value="Unassembled WGS sequence"/>
</dbReference>
<evidence type="ECO:0008006" key="4">
    <source>
        <dbReference type="Google" id="ProtNLM"/>
    </source>
</evidence>
<evidence type="ECO:0000313" key="3">
    <source>
        <dbReference type="Proteomes" id="UP001521150"/>
    </source>
</evidence>
<gene>
    <name evidence="2" type="ORF">LWC34_41900</name>
</gene>
<protein>
    <recommendedName>
        <fullName evidence="4">Peptidase inhibitor family I36</fullName>
    </recommendedName>
</protein>